<dbReference type="InterPro" id="IPR029033">
    <property type="entry name" value="His_PPase_superfam"/>
</dbReference>
<organism evidence="2">
    <name type="scientific">Xenopsylla cheopis</name>
    <name type="common">Oriental rat flea</name>
    <name type="synonym">Pulex cheopis</name>
    <dbReference type="NCBI Taxonomy" id="163159"/>
    <lineage>
        <taxon>Eukaryota</taxon>
        <taxon>Metazoa</taxon>
        <taxon>Ecdysozoa</taxon>
        <taxon>Arthropoda</taxon>
        <taxon>Hexapoda</taxon>
        <taxon>Insecta</taxon>
        <taxon>Pterygota</taxon>
        <taxon>Neoptera</taxon>
        <taxon>Endopterygota</taxon>
        <taxon>Siphonaptera</taxon>
        <taxon>Pulicidae</taxon>
        <taxon>Xenopsyllinae</taxon>
        <taxon>Xenopsylla</taxon>
    </lineage>
</organism>
<dbReference type="EMBL" id="EF179394">
    <property type="protein sequence ID" value="ABM55400.1"/>
    <property type="molecule type" value="mRNA"/>
</dbReference>
<accession>A2IA80</accession>
<keyword evidence="1" id="KW-0732">Signal</keyword>
<dbReference type="GO" id="GO:0016791">
    <property type="term" value="F:phosphatase activity"/>
    <property type="evidence" value="ECO:0007669"/>
    <property type="project" value="UniProtKB-ARBA"/>
</dbReference>
<evidence type="ECO:0000313" key="2">
    <source>
        <dbReference type="EMBL" id="ABM55400.1"/>
    </source>
</evidence>
<dbReference type="Pfam" id="PF00328">
    <property type="entry name" value="His_Phos_2"/>
    <property type="match status" value="1"/>
</dbReference>
<dbReference type="InterPro" id="IPR000560">
    <property type="entry name" value="His_Pase_clade-2"/>
</dbReference>
<dbReference type="AlphaFoldDB" id="A2IA80"/>
<reference evidence="2" key="1">
    <citation type="journal article" date="2007" name="BMC Genomics">
        <title>An insight into the sialome of the oriental rat flea, Xenopsylla cheopis (Rots).</title>
        <authorList>
            <person name="Andersen J.F."/>
            <person name="Hinnebusch B.J."/>
            <person name="Lucas D.A."/>
            <person name="Conrads T.P."/>
            <person name="Veenstra T.D."/>
            <person name="Pham V.M."/>
            <person name="Ribeiro J.M."/>
        </authorList>
    </citation>
    <scope>NUCLEOTIDE SEQUENCE</scope>
    <source>
        <tissue evidence="2">Salivary gland</tissue>
    </source>
</reference>
<name>A2IA80_XENCH</name>
<sequence length="337" mass="38537">MCTNLILFTVLSLLFSIEAKSIPNAQSEKVELNESTLKLLFVVAREGEVYPNNYMIKACPKYEYANHGFPPGELNENGRISMYQLGHKLRLIYPEFLHRRYITKNLLKATAVGNKYTISTREGALLTLKGLRNENMNKAINTRKWSAKRLSTTRNDEFTDAASGYYQSCPNFFKKQKIALKKELMPKEKNKRPADESTITDEDINSKTKNLINKLNENTGANITGDNLVALKYLADLYEATERSNLLLPKWYDEDMWISLHFLMRRYIEASVSTNDLRSLAGGRMVKYFFDKLDDKLAGRLEPCETKLLLHIGYERTVVPFFAALAGEDGFEINGLV</sequence>
<feature type="signal peptide" evidence="1">
    <location>
        <begin position="1"/>
        <end position="19"/>
    </location>
</feature>
<dbReference type="Gene3D" id="3.40.50.1240">
    <property type="entry name" value="Phosphoglycerate mutase-like"/>
    <property type="match status" value="1"/>
</dbReference>
<protein>
    <submittedName>
        <fullName evidence="2">Putative secreted salivary histidine acid phosphatase</fullName>
    </submittedName>
</protein>
<feature type="chain" id="PRO_5002644527" evidence="1">
    <location>
        <begin position="20"/>
        <end position="337"/>
    </location>
</feature>
<evidence type="ECO:0000256" key="1">
    <source>
        <dbReference type="SAM" id="SignalP"/>
    </source>
</evidence>
<dbReference type="SUPFAM" id="SSF53254">
    <property type="entry name" value="Phosphoglycerate mutase-like"/>
    <property type="match status" value="1"/>
</dbReference>
<proteinExistence type="evidence at transcript level"/>